<dbReference type="OrthoDB" id="5372935at2759"/>
<feature type="region of interest" description="Disordered" evidence="1">
    <location>
        <begin position="165"/>
        <end position="201"/>
    </location>
</feature>
<name>A0A3M6ZUJ5_HORWE</name>
<dbReference type="VEuPathDB" id="FungiDB:BTJ68_00307"/>
<dbReference type="PANTHER" id="PTHR42085">
    <property type="entry name" value="F-BOX DOMAIN-CONTAINING PROTEIN"/>
    <property type="match status" value="1"/>
</dbReference>
<evidence type="ECO:0008006" key="4">
    <source>
        <dbReference type="Google" id="ProtNLM"/>
    </source>
</evidence>
<feature type="region of interest" description="Disordered" evidence="1">
    <location>
        <begin position="1"/>
        <end position="126"/>
    </location>
</feature>
<protein>
    <recommendedName>
        <fullName evidence="4">F-box domain-containing protein</fullName>
    </recommendedName>
</protein>
<gene>
    <name evidence="2" type="ORF">D0867_05019</name>
</gene>
<feature type="compositionally biased region" description="Acidic residues" evidence="1">
    <location>
        <begin position="60"/>
        <end position="69"/>
    </location>
</feature>
<dbReference type="AlphaFoldDB" id="A0A3M6ZUJ5"/>
<evidence type="ECO:0000313" key="2">
    <source>
        <dbReference type="EMBL" id="RMY18913.1"/>
    </source>
</evidence>
<sequence length="416" mass="46722">MHTATPPSNMPRTKQRKLAEISSELGDGDFAMDFHPRTGRPIRRSQKADSPFVDSAIAVTDEESSDDESIIAVSHHQSKKRKRSPSPPLSDDDYDFSSPSESRCESEGGAVPPRPQGMPQMSLHAPTPVTCQGTQIVIKDLMVNVPLGHTGPIVLHLTPGLGGMPPPIGPPHSSSIPIGFSRPQTSTPQPPPRSQPSRKTGFLDLPAELRNEIYRLTFVAKGRFALSRPTNFSRSAAFLRTCRQVHQEASGILYGENELFFSRRSDRHGSFWQAEWSELGFKSIRKFLKTIGPANTAMIRHLSFQFEDATPCLNPDTMSHEDRRFVHDEALISILRHLGDYAQLQTLKLNFHGRRRVEATDERFLAYLTRIKADSVDLVRYPLTRPEIVFAMESKQAETVRKSLMKTMVRKVKLYD</sequence>
<feature type="compositionally biased region" description="Polar residues" evidence="1">
    <location>
        <begin position="1"/>
        <end position="12"/>
    </location>
</feature>
<accession>A0A3M6ZUJ5</accession>
<proteinExistence type="predicted"/>
<reference evidence="2 3" key="1">
    <citation type="journal article" date="2018" name="BMC Genomics">
        <title>Genomic evidence for intraspecific hybridization in a clonal and extremely halotolerant yeast.</title>
        <authorList>
            <person name="Gostincar C."/>
            <person name="Stajich J.E."/>
            <person name="Zupancic J."/>
            <person name="Zalar P."/>
            <person name="Gunde-Cimerman N."/>
        </authorList>
    </citation>
    <scope>NUCLEOTIDE SEQUENCE [LARGE SCALE GENOMIC DNA]</scope>
    <source>
        <strain evidence="2 3">EXF-6669</strain>
    </source>
</reference>
<feature type="compositionally biased region" description="Low complexity" evidence="1">
    <location>
        <begin position="171"/>
        <end position="187"/>
    </location>
</feature>
<dbReference type="EMBL" id="QWIL01000433">
    <property type="protein sequence ID" value="RMY18913.1"/>
    <property type="molecule type" value="Genomic_DNA"/>
</dbReference>
<dbReference type="PANTHER" id="PTHR42085:SF8">
    <property type="entry name" value="F-BOX DOMAIN-CONTAINING PROTEIN"/>
    <property type="match status" value="1"/>
</dbReference>
<evidence type="ECO:0000313" key="3">
    <source>
        <dbReference type="Proteomes" id="UP000271337"/>
    </source>
</evidence>
<organism evidence="2 3">
    <name type="scientific">Hortaea werneckii</name>
    <name type="common">Black yeast</name>
    <name type="synonym">Cladosporium werneckii</name>
    <dbReference type="NCBI Taxonomy" id="91943"/>
    <lineage>
        <taxon>Eukaryota</taxon>
        <taxon>Fungi</taxon>
        <taxon>Dikarya</taxon>
        <taxon>Ascomycota</taxon>
        <taxon>Pezizomycotina</taxon>
        <taxon>Dothideomycetes</taxon>
        <taxon>Dothideomycetidae</taxon>
        <taxon>Mycosphaerellales</taxon>
        <taxon>Teratosphaeriaceae</taxon>
        <taxon>Hortaea</taxon>
    </lineage>
</organism>
<dbReference type="Proteomes" id="UP000271337">
    <property type="component" value="Unassembled WGS sequence"/>
</dbReference>
<comment type="caution">
    <text evidence="2">The sequence shown here is derived from an EMBL/GenBank/DDBJ whole genome shotgun (WGS) entry which is preliminary data.</text>
</comment>
<evidence type="ECO:0000256" key="1">
    <source>
        <dbReference type="SAM" id="MobiDB-lite"/>
    </source>
</evidence>
<dbReference type="InterPro" id="IPR038883">
    <property type="entry name" value="AN11006-like"/>
</dbReference>